<feature type="transmembrane region" description="Helical" evidence="5">
    <location>
        <begin position="129"/>
        <end position="151"/>
    </location>
</feature>
<evidence type="ECO:0000256" key="4">
    <source>
        <dbReference type="ARBA" id="ARBA00023136"/>
    </source>
</evidence>
<feature type="transmembrane region" description="Helical" evidence="5">
    <location>
        <begin position="21"/>
        <end position="39"/>
    </location>
</feature>
<proteinExistence type="inferred from homology"/>
<dbReference type="Proteomes" id="UP001198163">
    <property type="component" value="Unassembled WGS sequence"/>
</dbReference>
<dbReference type="PROSITE" id="PS51012">
    <property type="entry name" value="ABC_TM2"/>
    <property type="match status" value="1"/>
</dbReference>
<feature type="transmembrane region" description="Helical" evidence="5">
    <location>
        <begin position="45"/>
        <end position="69"/>
    </location>
</feature>
<dbReference type="InterPro" id="IPR013525">
    <property type="entry name" value="ABC2_TM"/>
</dbReference>
<keyword evidence="5" id="KW-1003">Cell membrane</keyword>
<feature type="transmembrane region" description="Helical" evidence="5">
    <location>
        <begin position="217"/>
        <end position="237"/>
    </location>
</feature>
<keyword evidence="5" id="KW-0813">Transport</keyword>
<evidence type="ECO:0000313" key="8">
    <source>
        <dbReference type="Proteomes" id="UP001198163"/>
    </source>
</evidence>
<evidence type="ECO:0000256" key="2">
    <source>
        <dbReference type="ARBA" id="ARBA00022692"/>
    </source>
</evidence>
<evidence type="ECO:0000256" key="5">
    <source>
        <dbReference type="RuleBase" id="RU361157"/>
    </source>
</evidence>
<gene>
    <name evidence="7" type="ORF">K7J14_05135</name>
</gene>
<accession>A0AAE3EIE3</accession>
<dbReference type="GO" id="GO:0005886">
    <property type="term" value="C:plasma membrane"/>
    <property type="evidence" value="ECO:0007669"/>
    <property type="project" value="UniProtKB-SubCell"/>
</dbReference>
<keyword evidence="2 5" id="KW-0812">Transmembrane</keyword>
<dbReference type="InterPro" id="IPR047817">
    <property type="entry name" value="ABC2_TM_bact-type"/>
</dbReference>
<protein>
    <recommendedName>
        <fullName evidence="5">Transport permease protein</fullName>
    </recommendedName>
</protein>
<reference evidence="7" key="1">
    <citation type="submission" date="2021-08" db="EMBL/GenBank/DDBJ databases">
        <title>Comparative analyses of Brucepasteria parasyntrophica and Teretinema zuelzerae.</title>
        <authorList>
            <person name="Song Y."/>
            <person name="Brune A."/>
        </authorList>
    </citation>
    <scope>NUCLEOTIDE SEQUENCE</scope>
    <source>
        <strain evidence="7">DSM 1903</strain>
    </source>
</reference>
<evidence type="ECO:0000256" key="3">
    <source>
        <dbReference type="ARBA" id="ARBA00022989"/>
    </source>
</evidence>
<evidence type="ECO:0000259" key="6">
    <source>
        <dbReference type="PROSITE" id="PS51012"/>
    </source>
</evidence>
<dbReference type="InterPro" id="IPR052902">
    <property type="entry name" value="ABC-2_transporter"/>
</dbReference>
<dbReference type="AlphaFoldDB" id="A0AAE3EIE3"/>
<feature type="transmembrane region" description="Helical" evidence="5">
    <location>
        <begin position="163"/>
        <end position="181"/>
    </location>
</feature>
<comment type="similarity">
    <text evidence="5">Belongs to the ABC-2 integral membrane protein family.</text>
</comment>
<keyword evidence="4 5" id="KW-0472">Membrane</keyword>
<dbReference type="PANTHER" id="PTHR43027">
    <property type="entry name" value="DOXORUBICIN RESISTANCE ABC TRANSPORTER PERMEASE PROTEIN DRRC-RELATED"/>
    <property type="match status" value="1"/>
</dbReference>
<dbReference type="EMBL" id="JAINWA010000001">
    <property type="protein sequence ID" value="MCD1654083.1"/>
    <property type="molecule type" value="Genomic_DNA"/>
</dbReference>
<dbReference type="Pfam" id="PF01061">
    <property type="entry name" value="ABC2_membrane"/>
    <property type="match status" value="1"/>
</dbReference>
<dbReference type="PANTHER" id="PTHR43027:SF2">
    <property type="entry name" value="TRANSPORT PERMEASE PROTEIN"/>
    <property type="match status" value="1"/>
</dbReference>
<feature type="domain" description="ABC transmembrane type-2" evidence="6">
    <location>
        <begin position="8"/>
        <end position="238"/>
    </location>
</feature>
<keyword evidence="3 5" id="KW-1133">Transmembrane helix</keyword>
<sequence length="238" mass="25373">MKAFWALFRMEAKLAVRGGDMVIFGVAFPVGIMMLIGFISEPEAIRLAFGGIAAVGICASGLMGLPLTFSSYRHGKILKRFRVTPVSPAVLLAANALVQTLLGWTSAAAVYLIARFGFGVEIAGSPMRYIGTFLFVQASIYSLGFLIASLVPNEKTANWVCTLAYFPALFLSGATVPFEILPAGLRAFASAFPLTQGIFLLKNAVLDSDAAADLSRFLALAALAVISYIASAAKFRWD</sequence>
<dbReference type="RefSeq" id="WP_230753943.1">
    <property type="nucleotide sequence ID" value="NZ_JAINWA010000001.1"/>
</dbReference>
<comment type="subcellular location">
    <subcellularLocation>
        <location evidence="5">Cell membrane</location>
        <topology evidence="5">Multi-pass membrane protein</topology>
    </subcellularLocation>
    <subcellularLocation>
        <location evidence="1">Membrane</location>
        <topology evidence="1">Multi-pass membrane protein</topology>
    </subcellularLocation>
</comment>
<evidence type="ECO:0000313" key="7">
    <source>
        <dbReference type="EMBL" id="MCD1654083.1"/>
    </source>
</evidence>
<organism evidence="7 8">
    <name type="scientific">Teretinema zuelzerae</name>
    <dbReference type="NCBI Taxonomy" id="156"/>
    <lineage>
        <taxon>Bacteria</taxon>
        <taxon>Pseudomonadati</taxon>
        <taxon>Spirochaetota</taxon>
        <taxon>Spirochaetia</taxon>
        <taxon>Spirochaetales</taxon>
        <taxon>Treponemataceae</taxon>
        <taxon>Teretinema</taxon>
    </lineage>
</organism>
<comment type="caution">
    <text evidence="7">The sequence shown here is derived from an EMBL/GenBank/DDBJ whole genome shotgun (WGS) entry which is preliminary data.</text>
</comment>
<evidence type="ECO:0000256" key="1">
    <source>
        <dbReference type="ARBA" id="ARBA00004141"/>
    </source>
</evidence>
<feature type="transmembrane region" description="Helical" evidence="5">
    <location>
        <begin position="90"/>
        <end position="114"/>
    </location>
</feature>
<dbReference type="GO" id="GO:0140359">
    <property type="term" value="F:ABC-type transporter activity"/>
    <property type="evidence" value="ECO:0007669"/>
    <property type="project" value="InterPro"/>
</dbReference>
<name>A0AAE3EIE3_9SPIR</name>
<keyword evidence="8" id="KW-1185">Reference proteome</keyword>